<dbReference type="InterPro" id="IPR000572">
    <property type="entry name" value="OxRdtase_Mopterin-bd_dom"/>
</dbReference>
<keyword evidence="2" id="KW-1133">Transmembrane helix</keyword>
<evidence type="ECO:0000256" key="1">
    <source>
        <dbReference type="SAM" id="MobiDB-lite"/>
    </source>
</evidence>
<dbReference type="SUPFAM" id="SSF81296">
    <property type="entry name" value="E set domains"/>
    <property type="match status" value="1"/>
</dbReference>
<evidence type="ECO:0000256" key="2">
    <source>
        <dbReference type="SAM" id="Phobius"/>
    </source>
</evidence>
<protein>
    <submittedName>
        <fullName evidence="5">Molybdopterin-dependent oxidoreductase</fullName>
    </submittedName>
</protein>
<organism evidence="5 6">
    <name type="scientific">Halorussus gelatinilyticus</name>
    <dbReference type="NCBI Taxonomy" id="2937524"/>
    <lineage>
        <taxon>Archaea</taxon>
        <taxon>Methanobacteriati</taxon>
        <taxon>Methanobacteriota</taxon>
        <taxon>Stenosarchaea group</taxon>
        <taxon>Halobacteria</taxon>
        <taxon>Halobacteriales</taxon>
        <taxon>Haladaptataceae</taxon>
        <taxon>Halorussus</taxon>
    </lineage>
</organism>
<dbReference type="Gene3D" id="3.90.420.10">
    <property type="entry name" value="Oxidoreductase, molybdopterin-binding domain"/>
    <property type="match status" value="1"/>
</dbReference>
<dbReference type="Pfam" id="PF00174">
    <property type="entry name" value="Oxidored_molyb"/>
    <property type="match status" value="1"/>
</dbReference>
<feature type="region of interest" description="Disordered" evidence="1">
    <location>
        <begin position="401"/>
        <end position="423"/>
    </location>
</feature>
<dbReference type="RefSeq" id="WP_248656201.1">
    <property type="nucleotide sequence ID" value="NZ_CP096658.1"/>
</dbReference>
<dbReference type="Gene3D" id="2.60.40.650">
    <property type="match status" value="1"/>
</dbReference>
<feature type="transmembrane region" description="Helical" evidence="2">
    <location>
        <begin position="64"/>
        <end position="85"/>
    </location>
</feature>
<dbReference type="AlphaFoldDB" id="A0A8U0INS4"/>
<feature type="domain" description="Moybdenum cofactor oxidoreductase dimerisation" evidence="4">
    <location>
        <begin position="423"/>
        <end position="498"/>
    </location>
</feature>
<gene>
    <name evidence="5" type="ORF">M0R88_06885</name>
</gene>
<evidence type="ECO:0000259" key="4">
    <source>
        <dbReference type="Pfam" id="PF03404"/>
    </source>
</evidence>
<reference evidence="5" key="1">
    <citation type="submission" date="2022-04" db="EMBL/GenBank/DDBJ databases">
        <title>Diverse halophilic archaea isolated from saline environments.</title>
        <authorList>
            <person name="Cui H.-L."/>
        </authorList>
    </citation>
    <scope>NUCLEOTIDE SEQUENCE</scope>
    <source>
        <strain evidence="5">XZYJT40</strain>
    </source>
</reference>
<evidence type="ECO:0000259" key="3">
    <source>
        <dbReference type="Pfam" id="PF00174"/>
    </source>
</evidence>
<proteinExistence type="predicted"/>
<dbReference type="GeneID" id="72189566"/>
<sequence length="517" mass="54163">MNVSHAETATAASAGVCGVAGSFAVAGRTPEFVVAPVAALVVDFTPGVVTTAAIRGLGDWGHRLALGVALALTAGILAGVAFGAVRVGGRSEVPYTSVAAGGVASWLLTIAATGAPKASLAVAGPVAAVLAVGERGWAVGRDGRRSRVSTSRRKVLAALGAVAGFAGFSAYRGADITGVEPGPVADVTSEAVQREADDMLARATERSLGVSGLSGLVTPTDEFYEVDVNNVNPNPSDGKWDLSVTGEVETSLTLDFEELTATTVENRFVTLRCVGEALNGRKMDTAVWTGVPVRDLLDEATPRGSGACCVLVRAVDGYYQEFPLGALEESFLAVGMNGRRLPRGHGYPVRLLVPGHWGEINVKWVSEIEVLDEEHQGYWEKRGWHGTGPVNTVAKLHAVNRPDDASDDTPGDSADESAESPTAERIEVAGHAYAGTRGIRKVEVSTDGGETWADADLSKPLAGEDVWRQWRYAWDAEPGDHEVVVRATDGEGNLQPEEFAQPFPSGATGWVSRTVEV</sequence>
<dbReference type="PANTHER" id="PTHR19372">
    <property type="entry name" value="SULFITE REDUCTASE"/>
    <property type="match status" value="1"/>
</dbReference>
<dbReference type="Proteomes" id="UP000830434">
    <property type="component" value="Chromosome"/>
</dbReference>
<dbReference type="InterPro" id="IPR036374">
    <property type="entry name" value="OxRdtase_Mopterin-bd_sf"/>
</dbReference>
<dbReference type="SUPFAM" id="SSF56524">
    <property type="entry name" value="Oxidoreductase molybdopterin-binding domain"/>
    <property type="match status" value="1"/>
</dbReference>
<feature type="compositionally biased region" description="Acidic residues" evidence="1">
    <location>
        <begin position="405"/>
        <end position="418"/>
    </location>
</feature>
<dbReference type="GO" id="GO:0043546">
    <property type="term" value="F:molybdopterin cofactor binding"/>
    <property type="evidence" value="ECO:0007669"/>
    <property type="project" value="TreeGrafter"/>
</dbReference>
<dbReference type="GO" id="GO:0006790">
    <property type="term" value="P:sulfur compound metabolic process"/>
    <property type="evidence" value="ECO:0007669"/>
    <property type="project" value="TreeGrafter"/>
</dbReference>
<feature type="transmembrane region" description="Helical" evidence="2">
    <location>
        <begin position="34"/>
        <end position="57"/>
    </location>
</feature>
<evidence type="ECO:0000313" key="5">
    <source>
        <dbReference type="EMBL" id="UPW01814.1"/>
    </source>
</evidence>
<dbReference type="KEGG" id="haxz:M0R88_06885"/>
<name>A0A8U0INS4_9EURY</name>
<keyword evidence="2" id="KW-0472">Membrane</keyword>
<feature type="domain" description="Oxidoreductase molybdopterin-binding" evidence="3">
    <location>
        <begin position="236"/>
        <end position="379"/>
    </location>
</feature>
<keyword evidence="2" id="KW-0812">Transmembrane</keyword>
<dbReference type="PANTHER" id="PTHR19372:SF7">
    <property type="entry name" value="SULFITE OXIDASE, MITOCHONDRIAL"/>
    <property type="match status" value="1"/>
</dbReference>
<accession>A0A8U0INS4</accession>
<dbReference type="Pfam" id="PF03404">
    <property type="entry name" value="Mo-co_dimer"/>
    <property type="match status" value="1"/>
</dbReference>
<evidence type="ECO:0000313" key="6">
    <source>
        <dbReference type="Proteomes" id="UP000830434"/>
    </source>
</evidence>
<dbReference type="GO" id="GO:0030151">
    <property type="term" value="F:molybdenum ion binding"/>
    <property type="evidence" value="ECO:0007669"/>
    <property type="project" value="InterPro"/>
</dbReference>
<dbReference type="InterPro" id="IPR014756">
    <property type="entry name" value="Ig_E-set"/>
</dbReference>
<dbReference type="EMBL" id="CP096658">
    <property type="protein sequence ID" value="UPW01814.1"/>
    <property type="molecule type" value="Genomic_DNA"/>
</dbReference>
<keyword evidence="6" id="KW-1185">Reference proteome</keyword>
<dbReference type="InterPro" id="IPR005066">
    <property type="entry name" value="MoCF_OxRdtse_dimer"/>
</dbReference>
<dbReference type="GO" id="GO:0008482">
    <property type="term" value="F:sulfite oxidase activity"/>
    <property type="evidence" value="ECO:0007669"/>
    <property type="project" value="TreeGrafter"/>
</dbReference>
<dbReference type="GO" id="GO:0020037">
    <property type="term" value="F:heme binding"/>
    <property type="evidence" value="ECO:0007669"/>
    <property type="project" value="TreeGrafter"/>
</dbReference>